<evidence type="ECO:0008006" key="4">
    <source>
        <dbReference type="Google" id="ProtNLM"/>
    </source>
</evidence>
<dbReference type="PANTHER" id="PTHR31606:SF1">
    <property type="entry name" value="WW DOMAIN BINDING PROTEIN 2, ISOFORM E"/>
    <property type="match status" value="1"/>
</dbReference>
<name>A0AA39V324_9LECA</name>
<protein>
    <recommendedName>
        <fullName evidence="4">WW domain-binding protein</fullName>
    </recommendedName>
</protein>
<comment type="caution">
    <text evidence="2">The sequence shown here is derived from an EMBL/GenBank/DDBJ whole genome shotgun (WGS) entry which is preliminary data.</text>
</comment>
<feature type="region of interest" description="Disordered" evidence="1">
    <location>
        <begin position="189"/>
        <end position="252"/>
    </location>
</feature>
<sequence>MSINWVMLSNPQTFIRLPNEKVLFTSPARTALSLTTPNTYPGKEPLSIKCPDGKAIITNQRLIYLPTNPTPHLQSFSSPLLSLQDTHVSAPFFGPNTWEGILIPTVGGGIPPHHALVNLKLTFKEGGAFDFSSTFERIKEMLSLARENGRAGEAEDLEELPAYEAGAGAGVQGVGGGAAVGGVQIQRPTPIGTDGVRRPRPAPQANNGVVGLDLGQGTREEGAVPDEPPPGYEEVQASSVAERLERNVRTQS</sequence>
<keyword evidence="3" id="KW-1185">Reference proteome</keyword>
<accession>A0AA39V324</accession>
<reference evidence="2" key="1">
    <citation type="submission" date="2023-03" db="EMBL/GenBank/DDBJ databases">
        <title>Complete genome of Cladonia borealis.</title>
        <authorList>
            <person name="Park H."/>
        </authorList>
    </citation>
    <scope>NUCLEOTIDE SEQUENCE</scope>
    <source>
        <strain evidence="2">ANT050790</strain>
    </source>
</reference>
<evidence type="ECO:0000313" key="3">
    <source>
        <dbReference type="Proteomes" id="UP001166286"/>
    </source>
</evidence>
<dbReference type="Proteomes" id="UP001166286">
    <property type="component" value="Unassembled WGS sequence"/>
</dbReference>
<dbReference type="CDD" id="cd13214">
    <property type="entry name" value="PH-GRAM_WBP2"/>
    <property type="match status" value="1"/>
</dbReference>
<gene>
    <name evidence="2" type="ORF">JMJ35_003860</name>
</gene>
<proteinExistence type="predicted"/>
<organism evidence="2 3">
    <name type="scientific">Cladonia borealis</name>
    <dbReference type="NCBI Taxonomy" id="184061"/>
    <lineage>
        <taxon>Eukaryota</taxon>
        <taxon>Fungi</taxon>
        <taxon>Dikarya</taxon>
        <taxon>Ascomycota</taxon>
        <taxon>Pezizomycotina</taxon>
        <taxon>Lecanoromycetes</taxon>
        <taxon>OSLEUM clade</taxon>
        <taxon>Lecanoromycetidae</taxon>
        <taxon>Lecanorales</taxon>
        <taxon>Lecanorineae</taxon>
        <taxon>Cladoniaceae</taxon>
        <taxon>Cladonia</taxon>
    </lineage>
</organism>
<dbReference type="AlphaFoldDB" id="A0AA39V324"/>
<dbReference type="GO" id="GO:0031490">
    <property type="term" value="F:chromatin DNA binding"/>
    <property type="evidence" value="ECO:0007669"/>
    <property type="project" value="TreeGrafter"/>
</dbReference>
<dbReference type="GO" id="GO:0005634">
    <property type="term" value="C:nucleus"/>
    <property type="evidence" value="ECO:0007669"/>
    <property type="project" value="TreeGrafter"/>
</dbReference>
<dbReference type="InterPro" id="IPR044852">
    <property type="entry name" value="WBP2-like"/>
</dbReference>
<feature type="compositionally biased region" description="Basic and acidic residues" evidence="1">
    <location>
        <begin position="242"/>
        <end position="252"/>
    </location>
</feature>
<dbReference type="GO" id="GO:0003713">
    <property type="term" value="F:transcription coactivator activity"/>
    <property type="evidence" value="ECO:0007669"/>
    <property type="project" value="InterPro"/>
</dbReference>
<dbReference type="EMBL" id="JAFEKC020000006">
    <property type="protein sequence ID" value="KAK0514138.1"/>
    <property type="molecule type" value="Genomic_DNA"/>
</dbReference>
<dbReference type="SUPFAM" id="SSF50729">
    <property type="entry name" value="PH domain-like"/>
    <property type="match status" value="1"/>
</dbReference>
<evidence type="ECO:0000313" key="2">
    <source>
        <dbReference type="EMBL" id="KAK0514138.1"/>
    </source>
</evidence>
<evidence type="ECO:0000256" key="1">
    <source>
        <dbReference type="SAM" id="MobiDB-lite"/>
    </source>
</evidence>
<dbReference type="PANTHER" id="PTHR31606">
    <property type="entry name" value="WW DOMAIN BINDING PROTEIN 2, ISOFORM E"/>
    <property type="match status" value="1"/>
</dbReference>